<reference evidence="1" key="1">
    <citation type="submission" date="2015-06" db="UniProtKB">
        <authorList>
            <consortium name="EnsemblPlants"/>
        </authorList>
    </citation>
    <scope>IDENTIFICATION</scope>
</reference>
<proteinExistence type="predicted"/>
<evidence type="ECO:0000313" key="1">
    <source>
        <dbReference type="EnsemblPlants" id="EMT22589"/>
    </source>
</evidence>
<accession>M8BKV5</accession>
<sequence length="114" mass="12967">MAMTLASTHRVSHPTTSVANVGYNTQLQESHILVNSWQNHDAQVKFRGRLGTMRGGKDKHDEISSPQVYTRSKDNWRRKDKHDLSYCVGILYMAHDHIVRARSATPRLSTPITP</sequence>
<dbReference type="EnsemblPlants" id="EMT22589">
    <property type="protein sequence ID" value="EMT22589"/>
    <property type="gene ID" value="F775_27524"/>
</dbReference>
<organism evidence="1">
    <name type="scientific">Aegilops tauschii</name>
    <name type="common">Tausch's goatgrass</name>
    <name type="synonym">Aegilops squarrosa</name>
    <dbReference type="NCBI Taxonomy" id="37682"/>
    <lineage>
        <taxon>Eukaryota</taxon>
        <taxon>Viridiplantae</taxon>
        <taxon>Streptophyta</taxon>
        <taxon>Embryophyta</taxon>
        <taxon>Tracheophyta</taxon>
        <taxon>Spermatophyta</taxon>
        <taxon>Magnoliopsida</taxon>
        <taxon>Liliopsida</taxon>
        <taxon>Poales</taxon>
        <taxon>Poaceae</taxon>
        <taxon>BOP clade</taxon>
        <taxon>Pooideae</taxon>
        <taxon>Triticodae</taxon>
        <taxon>Triticeae</taxon>
        <taxon>Triticinae</taxon>
        <taxon>Aegilops</taxon>
    </lineage>
</organism>
<dbReference type="AlphaFoldDB" id="M8BKV5"/>
<name>M8BKV5_AEGTA</name>
<protein>
    <submittedName>
        <fullName evidence="1">Uncharacterized protein</fullName>
    </submittedName>
</protein>